<evidence type="ECO:0000313" key="1">
    <source>
        <dbReference type="EMBL" id="TXF90971.1"/>
    </source>
</evidence>
<proteinExistence type="predicted"/>
<dbReference type="Proteomes" id="UP000321907">
    <property type="component" value="Unassembled WGS sequence"/>
</dbReference>
<comment type="caution">
    <text evidence="1">The sequence shown here is derived from an EMBL/GenBank/DDBJ whole genome shotgun (WGS) entry which is preliminary data.</text>
</comment>
<reference evidence="1 2" key="1">
    <citation type="submission" date="2019-08" db="EMBL/GenBank/DDBJ databases">
        <title>Lewinella sp. strain SSH13 Genome sequencing and assembly.</title>
        <authorList>
            <person name="Kim I."/>
        </authorList>
    </citation>
    <scope>NUCLEOTIDE SEQUENCE [LARGE SCALE GENOMIC DNA]</scope>
    <source>
        <strain evidence="1 2">SSH13</strain>
    </source>
</reference>
<dbReference type="EMBL" id="VOXD01000004">
    <property type="protein sequence ID" value="TXF90971.1"/>
    <property type="molecule type" value="Genomic_DNA"/>
</dbReference>
<dbReference type="AlphaFoldDB" id="A0A5C7FLS3"/>
<name>A0A5C7FLS3_9BACT</name>
<protein>
    <recommendedName>
        <fullName evidence="3">SGNH/GDSL hydrolase family protein</fullName>
    </recommendedName>
</protein>
<sequence length="293" mass="33195">MKRFITKLLLFSASSLVALTALSILLIRSDTSTYQELYRYQQEKIAADEKVRTILIGDSSLGNSIDAKLFSELSGQHTLNLALTGLYGYAGSYNVLKAAHRKHPELKNVILVQALDMQTRDVAYAGYLRTMHSFSDFWELSISQKRTIITEMPSYFRSIPLRNRKDIRDVLVEDYIKQAPEPVLSQFSNEISVTDIKSDKNIFLAKIVTYADQNELNLIYLHGPIYEKTLNNSADYIEVANSRIAETGVSPTSLIPLGIKENQKGDTGDHVHPAHKEEFTRSYYDLIADHLKD</sequence>
<accession>A0A5C7FLS3</accession>
<organism evidence="1 2">
    <name type="scientific">Neolewinella aurantiaca</name>
    <dbReference type="NCBI Taxonomy" id="2602767"/>
    <lineage>
        <taxon>Bacteria</taxon>
        <taxon>Pseudomonadati</taxon>
        <taxon>Bacteroidota</taxon>
        <taxon>Saprospiria</taxon>
        <taxon>Saprospirales</taxon>
        <taxon>Lewinellaceae</taxon>
        <taxon>Neolewinella</taxon>
    </lineage>
</organism>
<evidence type="ECO:0000313" key="2">
    <source>
        <dbReference type="Proteomes" id="UP000321907"/>
    </source>
</evidence>
<gene>
    <name evidence="1" type="ORF">FUA23_03990</name>
</gene>
<keyword evidence="2" id="KW-1185">Reference proteome</keyword>
<dbReference type="OrthoDB" id="8481155at2"/>
<evidence type="ECO:0008006" key="3">
    <source>
        <dbReference type="Google" id="ProtNLM"/>
    </source>
</evidence>
<dbReference type="RefSeq" id="WP_147929429.1">
    <property type="nucleotide sequence ID" value="NZ_VOXD01000004.1"/>
</dbReference>